<organism evidence="1 2">
    <name type="scientific">Peronosclerospora sorghi</name>
    <dbReference type="NCBI Taxonomy" id="230839"/>
    <lineage>
        <taxon>Eukaryota</taxon>
        <taxon>Sar</taxon>
        <taxon>Stramenopiles</taxon>
        <taxon>Oomycota</taxon>
        <taxon>Peronosporomycetes</taxon>
        <taxon>Peronosporales</taxon>
        <taxon>Peronosporaceae</taxon>
        <taxon>Peronosclerospora</taxon>
    </lineage>
</organism>
<evidence type="ECO:0000313" key="2">
    <source>
        <dbReference type="Proteomes" id="UP001163321"/>
    </source>
</evidence>
<gene>
    <name evidence="1" type="ORF">PsorP6_006573</name>
</gene>
<dbReference type="EMBL" id="CM047583">
    <property type="protein sequence ID" value="KAI9912599.1"/>
    <property type="molecule type" value="Genomic_DNA"/>
</dbReference>
<sequence length="101" mass="11169">MWKRSNKALVNDDAQAPLFTSDRASAIAFRAWINVLSASEPTRCAMRTSFVLLDRRSAEYSLILFLDFQKAIKSDAVKASPIARSSRMMLTGKLGGQDDVA</sequence>
<name>A0ACC0W1H1_9STRA</name>
<comment type="caution">
    <text evidence="1">The sequence shown here is derived from an EMBL/GenBank/DDBJ whole genome shotgun (WGS) entry which is preliminary data.</text>
</comment>
<reference evidence="1 2" key="1">
    <citation type="journal article" date="2022" name="bioRxiv">
        <title>The genome of the oomycete Peronosclerospora sorghi, a cosmopolitan pathogen of maize and sorghum, is inflated with dispersed pseudogenes.</title>
        <authorList>
            <person name="Fletcher K."/>
            <person name="Martin F."/>
            <person name="Isakeit T."/>
            <person name="Cavanaugh K."/>
            <person name="Magill C."/>
            <person name="Michelmore R."/>
        </authorList>
    </citation>
    <scope>NUCLEOTIDE SEQUENCE [LARGE SCALE GENOMIC DNA]</scope>
    <source>
        <strain evidence="1">P6</strain>
    </source>
</reference>
<protein>
    <submittedName>
        <fullName evidence="1">Uncharacterized protein</fullName>
    </submittedName>
</protein>
<dbReference type="Proteomes" id="UP001163321">
    <property type="component" value="Chromosome 4"/>
</dbReference>
<evidence type="ECO:0000313" key="1">
    <source>
        <dbReference type="EMBL" id="KAI9912599.1"/>
    </source>
</evidence>
<accession>A0ACC0W1H1</accession>
<proteinExistence type="predicted"/>
<keyword evidence="2" id="KW-1185">Reference proteome</keyword>